<feature type="compositionally biased region" description="Basic and acidic residues" evidence="8">
    <location>
        <begin position="71"/>
        <end position="80"/>
    </location>
</feature>
<dbReference type="Proteomes" id="UP000649328">
    <property type="component" value="Unassembled WGS sequence"/>
</dbReference>
<evidence type="ECO:0000256" key="2">
    <source>
        <dbReference type="ARBA" id="ARBA00004123"/>
    </source>
</evidence>
<feature type="compositionally biased region" description="Acidic residues" evidence="8">
    <location>
        <begin position="133"/>
        <end position="157"/>
    </location>
</feature>
<gene>
    <name evidence="10" type="ORF">HF325_003791</name>
</gene>
<evidence type="ECO:0000256" key="7">
    <source>
        <dbReference type="ARBA" id="ARBA00023242"/>
    </source>
</evidence>
<keyword evidence="6" id="KW-0143">Chaperone</keyword>
<organism evidence="10 11">
    <name type="scientific">Metschnikowia pulcherrima</name>
    <dbReference type="NCBI Taxonomy" id="27326"/>
    <lineage>
        <taxon>Eukaryota</taxon>
        <taxon>Fungi</taxon>
        <taxon>Dikarya</taxon>
        <taxon>Ascomycota</taxon>
        <taxon>Saccharomycotina</taxon>
        <taxon>Pichiomycetes</taxon>
        <taxon>Metschnikowiaceae</taxon>
        <taxon>Metschnikowia</taxon>
    </lineage>
</organism>
<dbReference type="InterPro" id="IPR019098">
    <property type="entry name" value="Histone_chaperone_domain_CHZ"/>
</dbReference>
<evidence type="ECO:0000259" key="9">
    <source>
        <dbReference type="Pfam" id="PF09649"/>
    </source>
</evidence>
<comment type="function">
    <text evidence="1">Forms a chaperone-bound H2A.Z-H2B complex that acts as a source for SWR1 complex-dependent H2A to H2A.Z histone replacement in chromatin.</text>
</comment>
<feature type="region of interest" description="Disordered" evidence="8">
    <location>
        <begin position="1"/>
        <end position="157"/>
    </location>
</feature>
<proteinExistence type="inferred from homology"/>
<evidence type="ECO:0000256" key="8">
    <source>
        <dbReference type="SAM" id="MobiDB-lite"/>
    </source>
</evidence>
<feature type="compositionally biased region" description="Basic and acidic residues" evidence="8">
    <location>
        <begin position="121"/>
        <end position="130"/>
    </location>
</feature>
<sequence length="157" mass="18050">MAGTKDDLKNESIEGTPELEEIHEPDAAYKPGKEEAAETAEPKLDTKEVNKELDDLKDEGDPQKRKRQRRRQYDDAPKEEPESEDEDEEKEPKGEELEAEEDEEDDNSGRGGRGGRRTRGKKVDYKKANEEVPLPEDEDEEDDEEFEDKGEDKVEED</sequence>
<comment type="similarity">
    <text evidence="3">Belongs to the CHZ1 family.</text>
</comment>
<feature type="compositionally biased region" description="Acidic residues" evidence="8">
    <location>
        <begin position="97"/>
        <end position="106"/>
    </location>
</feature>
<feature type="compositionally biased region" description="Basic and acidic residues" evidence="8">
    <location>
        <begin position="20"/>
        <end position="63"/>
    </location>
</feature>
<evidence type="ECO:0000313" key="11">
    <source>
        <dbReference type="Proteomes" id="UP000649328"/>
    </source>
</evidence>
<keyword evidence="7" id="KW-0539">Nucleus</keyword>
<evidence type="ECO:0000256" key="5">
    <source>
        <dbReference type="ARBA" id="ARBA00019831"/>
    </source>
</evidence>
<comment type="caution">
    <text evidence="10">The sequence shown here is derived from an EMBL/GenBank/DDBJ whole genome shotgun (WGS) entry which is preliminary data.</text>
</comment>
<dbReference type="EMBL" id="JACBPP010000005">
    <property type="protein sequence ID" value="KAF8001290.1"/>
    <property type="molecule type" value="Genomic_DNA"/>
</dbReference>
<dbReference type="GO" id="GO:0005634">
    <property type="term" value="C:nucleus"/>
    <property type="evidence" value="ECO:0007669"/>
    <property type="project" value="UniProtKB-SubCell"/>
</dbReference>
<comment type="subcellular location">
    <subcellularLocation>
        <location evidence="2">Nucleus</location>
    </subcellularLocation>
</comment>
<feature type="compositionally biased region" description="Basic and acidic residues" evidence="8">
    <location>
        <begin position="1"/>
        <end position="12"/>
    </location>
</feature>
<evidence type="ECO:0000256" key="6">
    <source>
        <dbReference type="ARBA" id="ARBA00023186"/>
    </source>
</evidence>
<evidence type="ECO:0000256" key="1">
    <source>
        <dbReference type="ARBA" id="ARBA00002212"/>
    </source>
</evidence>
<accession>A0A8H7LBB2</accession>
<protein>
    <recommendedName>
        <fullName evidence="5">Histone H2A.Z-specific chaperone CHZ1</fullName>
    </recommendedName>
    <alternativeName>
        <fullName evidence="4">Histone H2A.Z-specific chaperone chz1</fullName>
    </alternativeName>
</protein>
<evidence type="ECO:0000256" key="4">
    <source>
        <dbReference type="ARBA" id="ARBA00018732"/>
    </source>
</evidence>
<keyword evidence="11" id="KW-1185">Reference proteome</keyword>
<dbReference type="Pfam" id="PF09649">
    <property type="entry name" value="CHZ"/>
    <property type="match status" value="1"/>
</dbReference>
<name>A0A8H7LBB2_9ASCO</name>
<evidence type="ECO:0000313" key="10">
    <source>
        <dbReference type="EMBL" id="KAF8001290.1"/>
    </source>
</evidence>
<evidence type="ECO:0000256" key="3">
    <source>
        <dbReference type="ARBA" id="ARBA00008057"/>
    </source>
</evidence>
<dbReference type="AlphaFoldDB" id="A0A8H7LBB2"/>
<feature type="domain" description="Histone chaperone" evidence="9">
    <location>
        <begin position="114"/>
        <end position="131"/>
    </location>
</feature>
<reference evidence="10" key="1">
    <citation type="submission" date="2020-10" db="EMBL/GenBank/DDBJ databases">
        <title>The Whole-Genome Sequence of Metschnikowia persimmonesis, a Novel Endophytic Yeast Species Isolated from Medicinal Plant Diospyros kaki Thumb.</title>
        <authorList>
            <person name="Rahmat E."/>
            <person name="Kang Y."/>
        </authorList>
    </citation>
    <scope>NUCLEOTIDE SEQUENCE</scope>
    <source>
        <strain evidence="10">KIOM G15050</strain>
    </source>
</reference>